<dbReference type="Proteomes" id="UP000054485">
    <property type="component" value="Unassembled WGS sequence"/>
</dbReference>
<dbReference type="AlphaFoldDB" id="A0A0C9ZD76"/>
<keyword evidence="2" id="KW-1185">Reference proteome</keyword>
<gene>
    <name evidence="1" type="ORF">CY34DRAFT_812132</name>
</gene>
<accession>A0A0C9ZD76</accession>
<protein>
    <submittedName>
        <fullName evidence="1">Uncharacterized protein</fullName>
    </submittedName>
</protein>
<evidence type="ECO:0000313" key="2">
    <source>
        <dbReference type="Proteomes" id="UP000054485"/>
    </source>
</evidence>
<dbReference type="InParanoid" id="A0A0C9ZD76"/>
<dbReference type="EMBL" id="KN835623">
    <property type="protein sequence ID" value="KIK35445.1"/>
    <property type="molecule type" value="Genomic_DNA"/>
</dbReference>
<dbReference type="HOGENOM" id="CLU_3070269_0_0_1"/>
<name>A0A0C9ZD76_9AGAM</name>
<evidence type="ECO:0000313" key="1">
    <source>
        <dbReference type="EMBL" id="KIK35445.1"/>
    </source>
</evidence>
<reference evidence="2" key="2">
    <citation type="submission" date="2015-01" db="EMBL/GenBank/DDBJ databases">
        <title>Evolutionary Origins and Diversification of the Mycorrhizal Mutualists.</title>
        <authorList>
            <consortium name="DOE Joint Genome Institute"/>
            <consortium name="Mycorrhizal Genomics Consortium"/>
            <person name="Kohler A."/>
            <person name="Kuo A."/>
            <person name="Nagy L.G."/>
            <person name="Floudas D."/>
            <person name="Copeland A."/>
            <person name="Barry K.W."/>
            <person name="Cichocki N."/>
            <person name="Veneault-Fourrey C."/>
            <person name="LaButti K."/>
            <person name="Lindquist E.A."/>
            <person name="Lipzen A."/>
            <person name="Lundell T."/>
            <person name="Morin E."/>
            <person name="Murat C."/>
            <person name="Riley R."/>
            <person name="Ohm R."/>
            <person name="Sun H."/>
            <person name="Tunlid A."/>
            <person name="Henrissat B."/>
            <person name="Grigoriev I.V."/>
            <person name="Hibbett D.S."/>
            <person name="Martin F."/>
        </authorList>
    </citation>
    <scope>NUCLEOTIDE SEQUENCE [LARGE SCALE GENOMIC DNA]</scope>
    <source>
        <strain evidence="2">UH-Slu-Lm8-n1</strain>
    </source>
</reference>
<reference evidence="1 2" key="1">
    <citation type="submission" date="2014-04" db="EMBL/GenBank/DDBJ databases">
        <authorList>
            <consortium name="DOE Joint Genome Institute"/>
            <person name="Kuo A."/>
            <person name="Ruytinx J."/>
            <person name="Rineau F."/>
            <person name="Colpaert J."/>
            <person name="Kohler A."/>
            <person name="Nagy L.G."/>
            <person name="Floudas D."/>
            <person name="Copeland A."/>
            <person name="Barry K.W."/>
            <person name="Cichocki N."/>
            <person name="Veneault-Fourrey C."/>
            <person name="LaButti K."/>
            <person name="Lindquist E.A."/>
            <person name="Lipzen A."/>
            <person name="Lundell T."/>
            <person name="Morin E."/>
            <person name="Murat C."/>
            <person name="Sun H."/>
            <person name="Tunlid A."/>
            <person name="Henrissat B."/>
            <person name="Grigoriev I.V."/>
            <person name="Hibbett D.S."/>
            <person name="Martin F."/>
            <person name="Nordberg H.P."/>
            <person name="Cantor M.N."/>
            <person name="Hua S.X."/>
        </authorList>
    </citation>
    <scope>NUCLEOTIDE SEQUENCE [LARGE SCALE GENOMIC DNA]</scope>
    <source>
        <strain evidence="1 2">UH-Slu-Lm8-n1</strain>
    </source>
</reference>
<proteinExistence type="predicted"/>
<sequence>MGVAHVNDAKATATVRTMAEEKCIMSEDVMGSAEYSRKTGGFYVLKYRSLKFF</sequence>
<organism evidence="1 2">
    <name type="scientific">Suillus luteus UH-Slu-Lm8-n1</name>
    <dbReference type="NCBI Taxonomy" id="930992"/>
    <lineage>
        <taxon>Eukaryota</taxon>
        <taxon>Fungi</taxon>
        <taxon>Dikarya</taxon>
        <taxon>Basidiomycota</taxon>
        <taxon>Agaricomycotina</taxon>
        <taxon>Agaricomycetes</taxon>
        <taxon>Agaricomycetidae</taxon>
        <taxon>Boletales</taxon>
        <taxon>Suillineae</taxon>
        <taxon>Suillaceae</taxon>
        <taxon>Suillus</taxon>
    </lineage>
</organism>